<sequence length="39" mass="4493">MDSLWPFDVGPSEKGSIQRFTNQPVCKLIVICYLHDKNI</sequence>
<comment type="caution">
    <text evidence="1">The sequence shown here is derived from an EMBL/GenBank/DDBJ whole genome shotgun (WGS) entry which is preliminary data.</text>
</comment>
<evidence type="ECO:0000313" key="2">
    <source>
        <dbReference type="Proteomes" id="UP000004621"/>
    </source>
</evidence>
<gene>
    <name evidence="1" type="ORF">NEISUBOT_05271</name>
</gene>
<reference evidence="1 2" key="1">
    <citation type="submission" date="2010-01" db="EMBL/GenBank/DDBJ databases">
        <authorList>
            <person name="Weinstock G."/>
            <person name="Sodergren E."/>
            <person name="Clifton S."/>
            <person name="Fulton L."/>
            <person name="Fulton B."/>
            <person name="Courtney L."/>
            <person name="Fronick C."/>
            <person name="Harrison M."/>
            <person name="Strong C."/>
            <person name="Farmer C."/>
            <person name="Delahaunty K."/>
            <person name="Markovic C."/>
            <person name="Hall O."/>
            <person name="Minx P."/>
            <person name="Tomlinson C."/>
            <person name="Mitreva M."/>
            <person name="Nelson J."/>
            <person name="Hou S."/>
            <person name="Wollam A."/>
            <person name="Pepin K.H."/>
            <person name="Johnson M."/>
            <person name="Bhonagiri V."/>
            <person name="Nash W.E."/>
            <person name="Warren W."/>
            <person name="Chinwalla A."/>
            <person name="Mardis E.R."/>
            <person name="Wilson R.K."/>
        </authorList>
    </citation>
    <scope>NUCLEOTIDE SEQUENCE [LARGE SCALE GENOMIC DNA]</scope>
    <source>
        <strain evidence="1 2">NJ9703</strain>
    </source>
</reference>
<dbReference type="EMBL" id="ACEO02000012">
    <property type="protein sequence ID" value="EFC51302.1"/>
    <property type="molecule type" value="Genomic_DNA"/>
</dbReference>
<dbReference type="Proteomes" id="UP000004621">
    <property type="component" value="Unassembled WGS sequence"/>
</dbReference>
<name>A0A9W5IP74_NEISU</name>
<evidence type="ECO:0000313" key="1">
    <source>
        <dbReference type="EMBL" id="EFC51302.1"/>
    </source>
</evidence>
<dbReference type="AlphaFoldDB" id="A0A9W5IP74"/>
<protein>
    <submittedName>
        <fullName evidence="1">Uncharacterized protein</fullName>
    </submittedName>
</protein>
<accession>A0A9W5IP74</accession>
<proteinExistence type="predicted"/>
<organism evidence="1 2">
    <name type="scientific">Neisseria subflava NJ9703</name>
    <dbReference type="NCBI Taxonomy" id="546268"/>
    <lineage>
        <taxon>Bacteria</taxon>
        <taxon>Pseudomonadati</taxon>
        <taxon>Pseudomonadota</taxon>
        <taxon>Betaproteobacteria</taxon>
        <taxon>Neisseriales</taxon>
        <taxon>Neisseriaceae</taxon>
        <taxon>Neisseria</taxon>
    </lineage>
</organism>